<dbReference type="GO" id="GO:0000122">
    <property type="term" value="P:negative regulation of transcription by RNA polymerase II"/>
    <property type="evidence" value="ECO:0007669"/>
    <property type="project" value="TreeGrafter"/>
</dbReference>
<evidence type="ECO:0000256" key="3">
    <source>
        <dbReference type="ARBA" id="ARBA00019132"/>
    </source>
</evidence>
<accession>J5TR46</accession>
<dbReference type="GO" id="GO:0006338">
    <property type="term" value="P:chromatin remodeling"/>
    <property type="evidence" value="ECO:0007669"/>
    <property type="project" value="InterPro"/>
</dbReference>
<feature type="region of interest" description="Disordered" evidence="12">
    <location>
        <begin position="423"/>
        <end position="454"/>
    </location>
</feature>
<evidence type="ECO:0000256" key="11">
    <source>
        <dbReference type="ARBA" id="ARBA00038745"/>
    </source>
</evidence>
<dbReference type="Pfam" id="PF16282">
    <property type="entry name" value="SANT_DAMP1_like"/>
    <property type="match status" value="1"/>
</dbReference>
<dbReference type="AlphaFoldDB" id="J5TR46"/>
<dbReference type="OrthoDB" id="19740at2759"/>
<evidence type="ECO:0000256" key="6">
    <source>
        <dbReference type="ARBA" id="ARBA00023015"/>
    </source>
</evidence>
<comment type="caution">
    <text evidence="14">The sequence shown here is derived from an EMBL/GenBank/DDBJ whole genome shotgun (WGS) entry which is preliminary data.</text>
</comment>
<dbReference type="InterPro" id="IPR027109">
    <property type="entry name" value="Swc4/Dmap1"/>
</dbReference>
<comment type="subcellular location">
    <subcellularLocation>
        <location evidence="1">Nucleus</location>
    </subcellularLocation>
</comment>
<dbReference type="Gene3D" id="1.10.10.60">
    <property type="entry name" value="Homeodomain-like"/>
    <property type="match status" value="1"/>
</dbReference>
<organism evidence="14 15">
    <name type="scientific">Trichosporon asahii var. asahii (strain ATCC 90039 / CBS 2479 / JCM 2466 / KCTC 7840 / NBRC 103889/ NCYC 2677 / UAMH 7654)</name>
    <name type="common">Yeast</name>
    <dbReference type="NCBI Taxonomy" id="1186058"/>
    <lineage>
        <taxon>Eukaryota</taxon>
        <taxon>Fungi</taxon>
        <taxon>Dikarya</taxon>
        <taxon>Basidiomycota</taxon>
        <taxon>Agaricomycotina</taxon>
        <taxon>Tremellomycetes</taxon>
        <taxon>Trichosporonales</taxon>
        <taxon>Trichosporonaceae</taxon>
        <taxon>Trichosporon</taxon>
    </lineage>
</organism>
<feature type="domain" description="DAMP1 SANT/Myb-like" evidence="13">
    <location>
        <begin position="109"/>
        <end position="205"/>
    </location>
</feature>
<dbReference type="VEuPathDB" id="FungiDB:A1Q1_05273"/>
<comment type="subunit">
    <text evidence="11">Component of the SWR1 chromatin-remodeling complex and of the NuA4 histone acetyltransferase complex.</text>
</comment>
<dbReference type="InterPro" id="IPR032563">
    <property type="entry name" value="DAMP1_SANT-like"/>
</dbReference>
<evidence type="ECO:0000256" key="12">
    <source>
        <dbReference type="SAM" id="MobiDB-lite"/>
    </source>
</evidence>
<protein>
    <recommendedName>
        <fullName evidence="3">SWR1-complex protein 4</fullName>
    </recommendedName>
</protein>
<keyword evidence="9" id="KW-0539">Nucleus</keyword>
<dbReference type="GO" id="GO:0003714">
    <property type="term" value="F:transcription corepressor activity"/>
    <property type="evidence" value="ECO:0007669"/>
    <property type="project" value="TreeGrafter"/>
</dbReference>
<dbReference type="RefSeq" id="XP_014183557.1">
    <property type="nucleotide sequence ID" value="XM_014328082.1"/>
</dbReference>
<evidence type="ECO:0000259" key="13">
    <source>
        <dbReference type="Pfam" id="PF16282"/>
    </source>
</evidence>
<dbReference type="Proteomes" id="UP000002748">
    <property type="component" value="Unassembled WGS sequence"/>
</dbReference>
<reference evidence="14 15" key="1">
    <citation type="journal article" date="2012" name="Eukaryot. Cell">
        <title>Draft genome sequence of CBS 2479, the standard type strain of Trichosporon asahii.</title>
        <authorList>
            <person name="Yang R.Y."/>
            <person name="Li H.T."/>
            <person name="Zhu H."/>
            <person name="Zhou G.P."/>
            <person name="Wang M."/>
            <person name="Wang L."/>
        </authorList>
    </citation>
    <scope>NUCLEOTIDE SEQUENCE [LARGE SCALE GENOMIC DNA]</scope>
    <source>
        <strain evidence="15">ATCC 90039 / CBS 2479 / JCM 2466 / KCTC 7840 / NCYC 2677 / UAMH 7654</strain>
    </source>
</reference>
<evidence type="ECO:0000256" key="2">
    <source>
        <dbReference type="ARBA" id="ARBA00006918"/>
    </source>
</evidence>
<keyword evidence="7" id="KW-0804">Transcription</keyword>
<comment type="similarity">
    <text evidence="2">Belongs to the SWC4 family.</text>
</comment>
<dbReference type="GO" id="GO:0000812">
    <property type="term" value="C:Swr1 complex"/>
    <property type="evidence" value="ECO:0007669"/>
    <property type="project" value="TreeGrafter"/>
</dbReference>
<keyword evidence="4" id="KW-0227">DNA damage</keyword>
<evidence type="ECO:0000256" key="8">
    <source>
        <dbReference type="ARBA" id="ARBA00023204"/>
    </source>
</evidence>
<proteinExistence type="inferred from homology"/>
<feature type="region of interest" description="Disordered" evidence="12">
    <location>
        <begin position="1"/>
        <end position="24"/>
    </location>
</feature>
<dbReference type="PANTHER" id="PTHR12855:SF10">
    <property type="entry name" value="DNA METHYLTRANSFERASE 1-ASSOCIATED PROTEIN 1"/>
    <property type="match status" value="1"/>
</dbReference>
<evidence type="ECO:0000313" key="14">
    <source>
        <dbReference type="EMBL" id="EJT52291.1"/>
    </source>
</evidence>
<dbReference type="FunFam" id="1.10.10.60:FF:000501">
    <property type="entry name" value="Unplaced genomic scaffold supercont1.172, whole genome shotgun sequence"/>
    <property type="match status" value="1"/>
</dbReference>
<feature type="compositionally biased region" description="Low complexity" evidence="12">
    <location>
        <begin position="441"/>
        <end position="454"/>
    </location>
</feature>
<evidence type="ECO:0000256" key="7">
    <source>
        <dbReference type="ARBA" id="ARBA00023163"/>
    </source>
</evidence>
<dbReference type="KEGG" id="tasa:A1Q1_05273"/>
<keyword evidence="8" id="KW-0234">DNA repair</keyword>
<dbReference type="HOGENOM" id="CLU_018539_4_1_1"/>
<evidence type="ECO:0000313" key="15">
    <source>
        <dbReference type="Proteomes" id="UP000002748"/>
    </source>
</evidence>
<dbReference type="EMBL" id="ALBS01000029">
    <property type="protein sequence ID" value="EJT52291.1"/>
    <property type="molecule type" value="Genomic_DNA"/>
</dbReference>
<keyword evidence="6" id="KW-0805">Transcription regulation</keyword>
<evidence type="ECO:0000256" key="1">
    <source>
        <dbReference type="ARBA" id="ARBA00004123"/>
    </source>
</evidence>
<gene>
    <name evidence="14" type="ORF">A1Q1_05273</name>
</gene>
<evidence type="ECO:0000256" key="10">
    <source>
        <dbReference type="ARBA" id="ARBA00025264"/>
    </source>
</evidence>
<keyword evidence="5" id="KW-0156">Chromatin regulator</keyword>
<dbReference type="GeneID" id="25988785"/>
<evidence type="ECO:0000256" key="4">
    <source>
        <dbReference type="ARBA" id="ARBA00022763"/>
    </source>
</evidence>
<dbReference type="GO" id="GO:0035267">
    <property type="term" value="C:NuA4 histone acetyltransferase complex"/>
    <property type="evidence" value="ECO:0007669"/>
    <property type="project" value="InterPro"/>
</dbReference>
<feature type="region of interest" description="Disordered" evidence="12">
    <location>
        <begin position="273"/>
        <end position="315"/>
    </location>
</feature>
<name>J5TR46_TRIAS</name>
<evidence type="ECO:0000256" key="9">
    <source>
        <dbReference type="ARBA" id="ARBA00023242"/>
    </source>
</evidence>
<dbReference type="GO" id="GO:0006281">
    <property type="term" value="P:DNA repair"/>
    <property type="evidence" value="ECO:0007669"/>
    <property type="project" value="UniProtKB-KW"/>
</dbReference>
<sequence>MTSQDVRSILNLPQAGPSSAPAPKKLAKVARKPDGISRELYALIGDNAPSLAEVQASTAAVRYRDRPKLKGKKVKWSVSLYPDGEQGAPRLGHWVRVTDDEPHARVDYFGAFNLHGPSVMEYSQYEYDQHLVDPNWSADETRYLFDLLRQYDLRFVVAGDRYEYRGPRGQDPVKKRSIEVGEQSLISLTRQEMKDRYYTICRRLVRTRTASDPQVQQQQIAQYSFDKAAEIAEEEALYLEVKRMEQNERRYRADRDDLMRSIIGLDSGLVSLDQANREGVPGLDPKSKKKRRPDEETPSRPASPGPPAKKPRDQAAWDAQQCIYRLPPPTVAANSSHLASKHPVHQPVHLRSTKMPMPKANSAIRITELLGEMGLSTHRLVMPTRTNLEAYDGVLGAAASLIDMKRQVDRVEQEIRTLKAQKEGFIPPVEQSRKRSESVLSTDTSGTGTRRSRA</sequence>
<evidence type="ECO:0000256" key="5">
    <source>
        <dbReference type="ARBA" id="ARBA00022853"/>
    </source>
</evidence>
<dbReference type="PANTHER" id="PTHR12855">
    <property type="entry name" value="DNA METHYLTRANSFERASE 1-ASSOCIATED PROTEIN 1 FAMILY MEMBER"/>
    <property type="match status" value="1"/>
</dbReference>
<comment type="function">
    <text evidence="10">Component of the SWR1 complex which mediates the ATP-dependent exchange of histone H2A for the H2A variant HZT1 leading to transcriptional regulation of selected genes by chromatin remodeling. Component of the NuA4 histone acetyltransferase complex which is involved in transcriptional activation of selected genes principally by acetylation of nucleosomal histone H4 and H2A. The NuA4 complex is also involved in DNA repair.</text>
</comment>